<evidence type="ECO:0000313" key="1">
    <source>
        <dbReference type="EMBL" id="CAG8724970.1"/>
    </source>
</evidence>
<accession>A0ACA9PUP0</accession>
<comment type="caution">
    <text evidence="1">The sequence shown here is derived from an EMBL/GenBank/DDBJ whole genome shotgun (WGS) entry which is preliminary data.</text>
</comment>
<dbReference type="EMBL" id="CAJVPW010030776">
    <property type="protein sequence ID" value="CAG8724970.1"/>
    <property type="molecule type" value="Genomic_DNA"/>
</dbReference>
<feature type="non-terminal residue" evidence="1">
    <location>
        <position position="190"/>
    </location>
</feature>
<organism evidence="1 2">
    <name type="scientific">Cetraspora pellucida</name>
    <dbReference type="NCBI Taxonomy" id="1433469"/>
    <lineage>
        <taxon>Eukaryota</taxon>
        <taxon>Fungi</taxon>
        <taxon>Fungi incertae sedis</taxon>
        <taxon>Mucoromycota</taxon>
        <taxon>Glomeromycotina</taxon>
        <taxon>Glomeromycetes</taxon>
        <taxon>Diversisporales</taxon>
        <taxon>Gigasporaceae</taxon>
        <taxon>Cetraspora</taxon>
    </lineage>
</organism>
<proteinExistence type="predicted"/>
<keyword evidence="2" id="KW-1185">Reference proteome</keyword>
<protein>
    <submittedName>
        <fullName evidence="1">15581_t:CDS:1</fullName>
    </submittedName>
</protein>
<reference evidence="1" key="1">
    <citation type="submission" date="2021-06" db="EMBL/GenBank/DDBJ databases">
        <authorList>
            <person name="Kallberg Y."/>
            <person name="Tangrot J."/>
            <person name="Rosling A."/>
        </authorList>
    </citation>
    <scope>NUCLEOTIDE SEQUENCE</scope>
    <source>
        <strain evidence="1">28 12/20/2015</strain>
    </source>
</reference>
<sequence length="190" mass="22882">MSYDQAVKLFRQKNYDEAINLFIHSSDSNTKSLFYIGYCYEKGLGVPKNIWTAREYYEFCIEEDNSIFKYSSIFQYIHLNLSLHKSTYEKIDIFFNNHQNKDTKNQIKYFIGYALINKKYGAPKIEYLGNLYLNEAKNYLKCDINENDLLKLYKIWHYEFANFFNLVSPLIKIDFDIVDKYFNILITDKW</sequence>
<name>A0ACA9PUP0_9GLOM</name>
<gene>
    <name evidence="1" type="ORF">SPELUC_LOCUS12694</name>
</gene>
<evidence type="ECO:0000313" key="2">
    <source>
        <dbReference type="Proteomes" id="UP000789366"/>
    </source>
</evidence>
<dbReference type="Proteomes" id="UP000789366">
    <property type="component" value="Unassembled WGS sequence"/>
</dbReference>